<dbReference type="Gene3D" id="3.30.450.40">
    <property type="match status" value="1"/>
</dbReference>
<dbReference type="SMART" id="SM00346">
    <property type="entry name" value="HTH_ICLR"/>
    <property type="match status" value="1"/>
</dbReference>
<evidence type="ECO:0000256" key="3">
    <source>
        <dbReference type="ARBA" id="ARBA00023163"/>
    </source>
</evidence>
<keyword evidence="3" id="KW-0804">Transcription</keyword>
<dbReference type="Proteomes" id="UP001163687">
    <property type="component" value="Chromosome"/>
</dbReference>
<dbReference type="InterPro" id="IPR036390">
    <property type="entry name" value="WH_DNA-bd_sf"/>
</dbReference>
<dbReference type="InterPro" id="IPR036388">
    <property type="entry name" value="WH-like_DNA-bd_sf"/>
</dbReference>
<sequence>MGARSKTVRKVGAVDKALAILFVLAQNSQDWGVSELARALHESPSVVHSLLRTLYERGVVDQNPATRKYYLGLGAVEIGQAALKRLAVLEQGREPLRALAHTVGECAYLMVRAQRSVVLIDRADPPVGAHVAMQVGMTSPLHAGATSKALMAFLPPEEIAAYLQEGPLEAAGPRTVTDPDTLLRDLAQIRADGFAYTEEEVHDGLAAVAAPIFNHTGRVVAGVGVAGLIERVRGRKYEIAQAVRATARSISQYLGAPRSG</sequence>
<evidence type="ECO:0000259" key="4">
    <source>
        <dbReference type="PROSITE" id="PS51077"/>
    </source>
</evidence>
<dbReference type="EMBL" id="AP025628">
    <property type="protein sequence ID" value="BDG60123.1"/>
    <property type="molecule type" value="Genomic_DNA"/>
</dbReference>
<dbReference type="InterPro" id="IPR014757">
    <property type="entry name" value="Tscrpt_reg_IclR_C"/>
</dbReference>
<dbReference type="Pfam" id="PF09339">
    <property type="entry name" value="HTH_IclR"/>
    <property type="match status" value="1"/>
</dbReference>
<dbReference type="RefSeq" id="WP_264844188.1">
    <property type="nucleotide sequence ID" value="NZ_AP025628.1"/>
</dbReference>
<name>A0AA35G872_9FIRM</name>
<organism evidence="6 7">
    <name type="scientific">Caldinitratiruptor microaerophilus</name>
    <dbReference type="NCBI Taxonomy" id="671077"/>
    <lineage>
        <taxon>Bacteria</taxon>
        <taxon>Bacillati</taxon>
        <taxon>Bacillota</taxon>
        <taxon>Clostridia</taxon>
        <taxon>Eubacteriales</taxon>
        <taxon>Symbiobacteriaceae</taxon>
        <taxon>Caldinitratiruptor</taxon>
    </lineage>
</organism>
<evidence type="ECO:0000259" key="5">
    <source>
        <dbReference type="PROSITE" id="PS51078"/>
    </source>
</evidence>
<dbReference type="PANTHER" id="PTHR30136:SF8">
    <property type="entry name" value="TRANSCRIPTIONAL REGULATORY PROTEIN"/>
    <property type="match status" value="1"/>
</dbReference>
<proteinExistence type="predicted"/>
<feature type="domain" description="IclR-ED" evidence="5">
    <location>
        <begin position="74"/>
        <end position="256"/>
    </location>
</feature>
<dbReference type="PROSITE" id="PS51077">
    <property type="entry name" value="HTH_ICLR"/>
    <property type="match status" value="1"/>
</dbReference>
<dbReference type="CDD" id="cd00090">
    <property type="entry name" value="HTH_ARSR"/>
    <property type="match status" value="1"/>
</dbReference>
<evidence type="ECO:0000313" key="7">
    <source>
        <dbReference type="Proteomes" id="UP001163687"/>
    </source>
</evidence>
<keyword evidence="1" id="KW-0805">Transcription regulation</keyword>
<dbReference type="InterPro" id="IPR050707">
    <property type="entry name" value="HTH_MetabolicPath_Reg"/>
</dbReference>
<dbReference type="PROSITE" id="PS51078">
    <property type="entry name" value="ICLR_ED"/>
    <property type="match status" value="1"/>
</dbReference>
<keyword evidence="7" id="KW-1185">Reference proteome</keyword>
<evidence type="ECO:0000256" key="2">
    <source>
        <dbReference type="ARBA" id="ARBA00023125"/>
    </source>
</evidence>
<dbReference type="InterPro" id="IPR029016">
    <property type="entry name" value="GAF-like_dom_sf"/>
</dbReference>
<dbReference type="GO" id="GO:0003700">
    <property type="term" value="F:DNA-binding transcription factor activity"/>
    <property type="evidence" value="ECO:0007669"/>
    <property type="project" value="TreeGrafter"/>
</dbReference>
<dbReference type="InterPro" id="IPR011991">
    <property type="entry name" value="ArsR-like_HTH"/>
</dbReference>
<dbReference type="GO" id="GO:0003677">
    <property type="term" value="F:DNA binding"/>
    <property type="evidence" value="ECO:0007669"/>
    <property type="project" value="UniProtKB-KW"/>
</dbReference>
<reference evidence="6" key="1">
    <citation type="submission" date="2022-03" db="EMBL/GenBank/DDBJ databases">
        <title>Complete genome sequence of Caldinitratiruptor microaerophilus.</title>
        <authorList>
            <person name="Mukaiyama R."/>
            <person name="Nishiyama T."/>
            <person name="Ueda K."/>
        </authorList>
    </citation>
    <scope>NUCLEOTIDE SEQUENCE</scope>
    <source>
        <strain evidence="6">JCM 16183</strain>
    </source>
</reference>
<gene>
    <name evidence="6" type="ORF">caldi_12130</name>
</gene>
<dbReference type="KEGG" id="cmic:caldi_12130"/>
<dbReference type="AlphaFoldDB" id="A0AA35G872"/>
<evidence type="ECO:0000256" key="1">
    <source>
        <dbReference type="ARBA" id="ARBA00023015"/>
    </source>
</evidence>
<dbReference type="Gene3D" id="1.10.10.10">
    <property type="entry name" value="Winged helix-like DNA-binding domain superfamily/Winged helix DNA-binding domain"/>
    <property type="match status" value="1"/>
</dbReference>
<dbReference type="Pfam" id="PF01614">
    <property type="entry name" value="IclR_C"/>
    <property type="match status" value="1"/>
</dbReference>
<dbReference type="GO" id="GO:0045892">
    <property type="term" value="P:negative regulation of DNA-templated transcription"/>
    <property type="evidence" value="ECO:0007669"/>
    <property type="project" value="TreeGrafter"/>
</dbReference>
<dbReference type="PANTHER" id="PTHR30136">
    <property type="entry name" value="HELIX-TURN-HELIX TRANSCRIPTIONAL REGULATOR, ICLR FAMILY"/>
    <property type="match status" value="1"/>
</dbReference>
<keyword evidence="2" id="KW-0238">DNA-binding</keyword>
<dbReference type="SUPFAM" id="SSF46785">
    <property type="entry name" value="Winged helix' DNA-binding domain"/>
    <property type="match status" value="1"/>
</dbReference>
<protein>
    <submittedName>
        <fullName evidence="6">IclR family transcriptional regulator</fullName>
    </submittedName>
</protein>
<feature type="domain" description="HTH iclR-type" evidence="4">
    <location>
        <begin position="11"/>
        <end position="73"/>
    </location>
</feature>
<dbReference type="SUPFAM" id="SSF55781">
    <property type="entry name" value="GAF domain-like"/>
    <property type="match status" value="1"/>
</dbReference>
<accession>A0AA35G872</accession>
<dbReference type="InterPro" id="IPR005471">
    <property type="entry name" value="Tscrpt_reg_IclR_N"/>
</dbReference>
<evidence type="ECO:0000313" key="6">
    <source>
        <dbReference type="EMBL" id="BDG60123.1"/>
    </source>
</evidence>